<dbReference type="OrthoDB" id="3477930at2759"/>
<evidence type="ECO:0000256" key="2">
    <source>
        <dbReference type="ARBA" id="ARBA00023134"/>
    </source>
</evidence>
<dbReference type="InterPro" id="IPR005225">
    <property type="entry name" value="Small_GTP-bd"/>
</dbReference>
<evidence type="ECO:0000256" key="1">
    <source>
        <dbReference type="ARBA" id="ARBA00022741"/>
    </source>
</evidence>
<sequence length="188" mass="20470">MGLYKLAMLGDSGVGKTSLYDPSILESFLAKALVDDESCVLEILDTGGQEDDLCLEIQSSDGFVLVYDTSSRSSFSRVNKIAKQIQHMENFASQSADFHDLVTLILVGNKCDLDREVSSKEGQKLATKLNCGFIETSAKSGTNVEKAFISITRTLKTKKDIQTTAVEGGLLPKFITVLLGPFYSCFGF</sequence>
<dbReference type="SUPFAM" id="SSF52540">
    <property type="entry name" value="P-loop containing nucleoside triphosphate hydrolases"/>
    <property type="match status" value="1"/>
</dbReference>
<dbReference type="SMART" id="SM00174">
    <property type="entry name" value="RHO"/>
    <property type="match status" value="1"/>
</dbReference>
<dbReference type="VEuPathDB" id="FungiDB:SPBR_06193"/>
<dbReference type="Gene3D" id="3.40.50.300">
    <property type="entry name" value="P-loop containing nucleotide triphosphate hydrolases"/>
    <property type="match status" value="1"/>
</dbReference>
<reference evidence="3 4" key="1">
    <citation type="journal article" date="2014" name="BMC Genomics">
        <title>Comparative genomics of the major fungal agents of human and animal Sporotrichosis: Sporothrix schenckii and Sporothrix brasiliensis.</title>
        <authorList>
            <person name="Teixeira M.M."/>
            <person name="de Almeida L.G."/>
            <person name="Kubitschek-Barreira P."/>
            <person name="Alves F.L."/>
            <person name="Kioshima E.S."/>
            <person name="Abadio A.K."/>
            <person name="Fernandes L."/>
            <person name="Derengowski L.S."/>
            <person name="Ferreira K.S."/>
            <person name="Souza R.C."/>
            <person name="Ruiz J.C."/>
            <person name="de Andrade N.C."/>
            <person name="Paes H.C."/>
            <person name="Nicola A.M."/>
            <person name="Albuquerque P."/>
            <person name="Gerber A.L."/>
            <person name="Martins V.P."/>
            <person name="Peconick L.D."/>
            <person name="Neto A.V."/>
            <person name="Chaucanez C.B."/>
            <person name="Silva P.A."/>
            <person name="Cunha O.L."/>
            <person name="de Oliveira F.F."/>
            <person name="dos Santos T.C."/>
            <person name="Barros A.L."/>
            <person name="Soares M.A."/>
            <person name="de Oliveira L.M."/>
            <person name="Marini M.M."/>
            <person name="Villalobos-Duno H."/>
            <person name="Cunha M.M."/>
            <person name="de Hoog S."/>
            <person name="da Silveira J.F."/>
            <person name="Henrissat B."/>
            <person name="Nino-Vega G.A."/>
            <person name="Cisalpino P.S."/>
            <person name="Mora-Montes H.M."/>
            <person name="Almeida S.R."/>
            <person name="Stajich J.E."/>
            <person name="Lopes-Bezerra L.M."/>
            <person name="Vasconcelos A.T."/>
            <person name="Felipe M.S."/>
        </authorList>
    </citation>
    <scope>NUCLEOTIDE SEQUENCE [LARGE SCALE GENOMIC DNA]</scope>
    <source>
        <strain evidence="3 4">5110</strain>
    </source>
</reference>
<dbReference type="GO" id="GO:0005525">
    <property type="term" value="F:GTP binding"/>
    <property type="evidence" value="ECO:0007669"/>
    <property type="project" value="UniProtKB-KW"/>
</dbReference>
<keyword evidence="2" id="KW-0342">GTP-binding</keyword>
<dbReference type="EMBL" id="AWTV01000004">
    <property type="protein sequence ID" value="KIH94250.1"/>
    <property type="molecule type" value="Genomic_DNA"/>
</dbReference>
<dbReference type="PROSITE" id="PS51419">
    <property type="entry name" value="RAB"/>
    <property type="match status" value="1"/>
</dbReference>
<dbReference type="InterPro" id="IPR027417">
    <property type="entry name" value="P-loop_NTPase"/>
</dbReference>
<protein>
    <submittedName>
        <fullName evidence="3">Ras family, other</fullName>
    </submittedName>
</protein>
<dbReference type="PANTHER" id="PTHR24070">
    <property type="entry name" value="RAS, DI-RAS, AND RHEB FAMILY MEMBERS OF SMALL GTPASE SUPERFAMILY"/>
    <property type="match status" value="1"/>
</dbReference>
<dbReference type="HOGENOM" id="CLU_041217_9_8_1"/>
<keyword evidence="4" id="KW-1185">Reference proteome</keyword>
<dbReference type="SMART" id="SM00175">
    <property type="entry name" value="RAB"/>
    <property type="match status" value="1"/>
</dbReference>
<gene>
    <name evidence="3" type="ORF">SPBR_06193</name>
</gene>
<dbReference type="GO" id="GO:0016020">
    <property type="term" value="C:membrane"/>
    <property type="evidence" value="ECO:0007669"/>
    <property type="project" value="InterPro"/>
</dbReference>
<evidence type="ECO:0000313" key="4">
    <source>
        <dbReference type="Proteomes" id="UP000031575"/>
    </source>
</evidence>
<dbReference type="AlphaFoldDB" id="A0A0C2J5I6"/>
<comment type="caution">
    <text evidence="3">The sequence shown here is derived from an EMBL/GenBank/DDBJ whole genome shotgun (WGS) entry which is preliminary data.</text>
</comment>
<dbReference type="Proteomes" id="UP000031575">
    <property type="component" value="Unassembled WGS sequence"/>
</dbReference>
<dbReference type="NCBIfam" id="TIGR00231">
    <property type="entry name" value="small_GTP"/>
    <property type="match status" value="1"/>
</dbReference>
<proteinExistence type="predicted"/>
<evidence type="ECO:0000313" key="3">
    <source>
        <dbReference type="EMBL" id="KIH94250.1"/>
    </source>
</evidence>
<dbReference type="GO" id="GO:0007165">
    <property type="term" value="P:signal transduction"/>
    <property type="evidence" value="ECO:0007669"/>
    <property type="project" value="InterPro"/>
</dbReference>
<dbReference type="GeneID" id="63679376"/>
<accession>A0A0C2J5I6</accession>
<dbReference type="GO" id="GO:0003924">
    <property type="term" value="F:GTPase activity"/>
    <property type="evidence" value="ECO:0007669"/>
    <property type="project" value="InterPro"/>
</dbReference>
<name>A0A0C2J5I6_9PEZI</name>
<dbReference type="SMART" id="SM00173">
    <property type="entry name" value="RAS"/>
    <property type="match status" value="1"/>
</dbReference>
<dbReference type="Pfam" id="PF00071">
    <property type="entry name" value="Ras"/>
    <property type="match status" value="1"/>
</dbReference>
<organism evidence="3 4">
    <name type="scientific">Sporothrix brasiliensis 5110</name>
    <dbReference type="NCBI Taxonomy" id="1398154"/>
    <lineage>
        <taxon>Eukaryota</taxon>
        <taxon>Fungi</taxon>
        <taxon>Dikarya</taxon>
        <taxon>Ascomycota</taxon>
        <taxon>Pezizomycotina</taxon>
        <taxon>Sordariomycetes</taxon>
        <taxon>Sordariomycetidae</taxon>
        <taxon>Ophiostomatales</taxon>
        <taxon>Ophiostomataceae</taxon>
        <taxon>Sporothrix</taxon>
    </lineage>
</organism>
<dbReference type="InterPro" id="IPR020849">
    <property type="entry name" value="Small_GTPase_Ras-type"/>
</dbReference>
<dbReference type="PROSITE" id="PS51421">
    <property type="entry name" value="RAS"/>
    <property type="match status" value="1"/>
</dbReference>
<dbReference type="RefSeq" id="XP_040622260.1">
    <property type="nucleotide sequence ID" value="XM_040764455.1"/>
</dbReference>
<dbReference type="PRINTS" id="PR00449">
    <property type="entry name" value="RASTRNSFRMNG"/>
</dbReference>
<keyword evidence="1" id="KW-0547">Nucleotide-binding</keyword>
<dbReference type="InterPro" id="IPR001806">
    <property type="entry name" value="Small_GTPase"/>
</dbReference>